<accession>A0A7D5TTG5</accession>
<name>A0A7D5TTG5_9EURY</name>
<dbReference type="InterPro" id="IPR018391">
    <property type="entry name" value="PQQ_b-propeller_rpt"/>
</dbReference>
<dbReference type="SUPFAM" id="SSF50998">
    <property type="entry name" value="Quinoprotein alcohol dehydrogenase-like"/>
    <property type="match status" value="1"/>
</dbReference>
<dbReference type="Pfam" id="PF13360">
    <property type="entry name" value="PQQ_2"/>
    <property type="match status" value="2"/>
</dbReference>
<dbReference type="SMART" id="SM00564">
    <property type="entry name" value="PQQ"/>
    <property type="match status" value="5"/>
</dbReference>
<dbReference type="GeneID" id="56082308"/>
<feature type="domain" description="Pyrrolo-quinoline quinone repeat" evidence="2">
    <location>
        <begin position="239"/>
        <end position="300"/>
    </location>
</feature>
<feature type="region of interest" description="Disordered" evidence="1">
    <location>
        <begin position="1"/>
        <end position="24"/>
    </location>
</feature>
<dbReference type="InterPro" id="IPR002372">
    <property type="entry name" value="PQQ_rpt_dom"/>
</dbReference>
<dbReference type="PANTHER" id="PTHR34512">
    <property type="entry name" value="CELL SURFACE PROTEIN"/>
    <property type="match status" value="1"/>
</dbReference>
<dbReference type="Gene3D" id="2.40.128.630">
    <property type="match status" value="3"/>
</dbReference>
<sequence>MTPQGTNTDETQTGTPSWPRPTGLRQDWTAEFIGQVFVVQTAPDDEMVVVGGENGIGAVSPSTGERVWTTYTAWIGRLPAISATTVYAAGRNGTLHALARSDGSTQWTFEGETGLTTAPLVFPDRDRVVVGAGQSNGRQVGSVGDSEFDPTYLYVLNTDGSCVWSVETAGGNPVTATAVHDDRLYLRTVNRIEAYSLTDGTRAWRLGVNDLQWDNVSLTPYRGKRMFADENGVYVPTKDGVAAFAPDGTKQWRFEPFDRPRRYQYESGMLYVGAADNAVYAIDTTDGSQTWRTQLDGEINVLVRGDDGLWTGTETGTVGLLLPDSGETRFTKSIDESVTAGDVIKERLVIATAGLEFRGFAFQYP</sequence>
<protein>
    <submittedName>
        <fullName evidence="3">PQQ-binding-like beta-propeller repeat protein</fullName>
    </submittedName>
</protein>
<dbReference type="AlphaFoldDB" id="A0A7D5TTG5"/>
<dbReference type="RefSeq" id="WP_179921305.1">
    <property type="nucleotide sequence ID" value="NZ_CP058909.1"/>
</dbReference>
<organism evidence="3 4">
    <name type="scientific">Halosimplex pelagicum</name>
    <dbReference type="NCBI Taxonomy" id="869886"/>
    <lineage>
        <taxon>Archaea</taxon>
        <taxon>Methanobacteriati</taxon>
        <taxon>Methanobacteriota</taxon>
        <taxon>Stenosarchaea group</taxon>
        <taxon>Halobacteria</taxon>
        <taxon>Halobacteriales</taxon>
        <taxon>Haloarculaceae</taxon>
        <taxon>Halosimplex</taxon>
    </lineage>
</organism>
<dbReference type="EMBL" id="CP058909">
    <property type="protein sequence ID" value="QLH81374.1"/>
    <property type="molecule type" value="Genomic_DNA"/>
</dbReference>
<evidence type="ECO:0000313" key="3">
    <source>
        <dbReference type="EMBL" id="QLH81374.1"/>
    </source>
</evidence>
<dbReference type="Proteomes" id="UP000509346">
    <property type="component" value="Chromosome"/>
</dbReference>
<reference evidence="3 4" key="1">
    <citation type="submission" date="2020-07" db="EMBL/GenBank/DDBJ databases">
        <title>Halosimplex litoreum sp. nov. and Halosimplex rubrum sp. nov., isolated from different salt environments.</title>
        <authorList>
            <person name="Cui H."/>
        </authorList>
    </citation>
    <scope>NUCLEOTIDE SEQUENCE [LARGE SCALE GENOMIC DNA]</scope>
    <source>
        <strain evidence="3 4">R2</strain>
    </source>
</reference>
<evidence type="ECO:0000313" key="4">
    <source>
        <dbReference type="Proteomes" id="UP000509346"/>
    </source>
</evidence>
<evidence type="ECO:0000256" key="1">
    <source>
        <dbReference type="SAM" id="MobiDB-lite"/>
    </source>
</evidence>
<gene>
    <name evidence="3" type="ORF">HZS54_06925</name>
</gene>
<dbReference type="InterPro" id="IPR011047">
    <property type="entry name" value="Quinoprotein_ADH-like_sf"/>
</dbReference>
<proteinExistence type="predicted"/>
<feature type="domain" description="Pyrrolo-quinoline quinone repeat" evidence="2">
    <location>
        <begin position="91"/>
        <end position="209"/>
    </location>
</feature>
<keyword evidence="4" id="KW-1185">Reference proteome</keyword>
<dbReference type="OrthoDB" id="136681at2157"/>
<dbReference type="PANTHER" id="PTHR34512:SF30">
    <property type="entry name" value="OUTER MEMBRANE PROTEIN ASSEMBLY FACTOR BAMB"/>
    <property type="match status" value="1"/>
</dbReference>
<evidence type="ECO:0000259" key="2">
    <source>
        <dbReference type="Pfam" id="PF13360"/>
    </source>
</evidence>
<feature type="compositionally biased region" description="Polar residues" evidence="1">
    <location>
        <begin position="1"/>
        <end position="16"/>
    </location>
</feature>
<dbReference type="KEGG" id="hpel:HZS54_06925"/>